<evidence type="ECO:0000256" key="1">
    <source>
        <dbReference type="SAM" id="MobiDB-lite"/>
    </source>
</evidence>
<keyword evidence="2" id="KW-1133">Transmembrane helix</keyword>
<feature type="transmembrane region" description="Helical" evidence="2">
    <location>
        <begin position="12"/>
        <end position="32"/>
    </location>
</feature>
<organism evidence="3 4">
    <name type="scientific">Streptomyces thioluteus</name>
    <dbReference type="NCBI Taxonomy" id="66431"/>
    <lineage>
        <taxon>Bacteria</taxon>
        <taxon>Bacillati</taxon>
        <taxon>Actinomycetota</taxon>
        <taxon>Actinomycetes</taxon>
        <taxon>Kitasatosporales</taxon>
        <taxon>Streptomycetaceae</taxon>
        <taxon>Streptomyces</taxon>
    </lineage>
</organism>
<proteinExistence type="predicted"/>
<name>A0ABP6JMW1_STRTU</name>
<evidence type="ECO:0000256" key="2">
    <source>
        <dbReference type="SAM" id="Phobius"/>
    </source>
</evidence>
<sequence length="157" mass="17397">MSSQKYASLRYTALRFGLLIGSFAVVWVLCWARVIPLGVGSSNIFWMLLLSLVISAPLSWVLLRKQRGRHGRAGRRACRPNQGTDHRERGPGGLSARPSQERGEVDTRALFVTSRAGGRAESSCSPPGHRRVFRVRNVPEPKETLWVPQSCSVNVST</sequence>
<keyword evidence="2" id="KW-0812">Transmembrane</keyword>
<feature type="transmembrane region" description="Helical" evidence="2">
    <location>
        <begin position="44"/>
        <end position="63"/>
    </location>
</feature>
<accession>A0ABP6JMW1</accession>
<reference evidence="4" key="1">
    <citation type="journal article" date="2019" name="Int. J. Syst. Evol. Microbiol.">
        <title>The Global Catalogue of Microorganisms (GCM) 10K type strain sequencing project: providing services to taxonomists for standard genome sequencing and annotation.</title>
        <authorList>
            <consortium name="The Broad Institute Genomics Platform"/>
            <consortium name="The Broad Institute Genome Sequencing Center for Infectious Disease"/>
            <person name="Wu L."/>
            <person name="Ma J."/>
        </authorList>
    </citation>
    <scope>NUCLEOTIDE SEQUENCE [LARGE SCALE GENOMIC DNA]</scope>
    <source>
        <strain evidence="4">JCM 4087</strain>
    </source>
</reference>
<dbReference type="Proteomes" id="UP001501102">
    <property type="component" value="Unassembled WGS sequence"/>
</dbReference>
<evidence type="ECO:0000313" key="3">
    <source>
        <dbReference type="EMBL" id="GAA2937563.1"/>
    </source>
</evidence>
<dbReference type="InterPro" id="IPR025323">
    <property type="entry name" value="DUF4229"/>
</dbReference>
<feature type="region of interest" description="Disordered" evidence="1">
    <location>
        <begin position="72"/>
        <end position="104"/>
    </location>
</feature>
<evidence type="ECO:0008006" key="5">
    <source>
        <dbReference type="Google" id="ProtNLM"/>
    </source>
</evidence>
<dbReference type="EMBL" id="BAAAXZ010000137">
    <property type="protein sequence ID" value="GAA2937563.1"/>
    <property type="molecule type" value="Genomic_DNA"/>
</dbReference>
<evidence type="ECO:0000313" key="4">
    <source>
        <dbReference type="Proteomes" id="UP001501102"/>
    </source>
</evidence>
<dbReference type="Pfam" id="PF14012">
    <property type="entry name" value="DUF4229"/>
    <property type="match status" value="1"/>
</dbReference>
<keyword evidence="2" id="KW-0472">Membrane</keyword>
<keyword evidence="4" id="KW-1185">Reference proteome</keyword>
<comment type="caution">
    <text evidence="3">The sequence shown here is derived from an EMBL/GenBank/DDBJ whole genome shotgun (WGS) entry which is preliminary data.</text>
</comment>
<gene>
    <name evidence="3" type="ORF">GCM10020221_36660</name>
</gene>
<protein>
    <recommendedName>
        <fullName evidence="5">Integral membrane protein</fullName>
    </recommendedName>
</protein>